<reference evidence="5" key="1">
    <citation type="journal article" date="2005" name="Nature">
        <title>The map-based sequence of the rice genome.</title>
        <authorList>
            <consortium name="International rice genome sequencing project (IRGSP)"/>
            <person name="Matsumoto T."/>
            <person name="Wu J."/>
            <person name="Kanamori H."/>
            <person name="Katayose Y."/>
            <person name="Fujisawa M."/>
            <person name="Namiki N."/>
            <person name="Mizuno H."/>
            <person name="Yamamoto K."/>
            <person name="Antonio B.A."/>
            <person name="Baba T."/>
            <person name="Sakata K."/>
            <person name="Nagamura Y."/>
            <person name="Aoki H."/>
            <person name="Arikawa K."/>
            <person name="Arita K."/>
            <person name="Bito T."/>
            <person name="Chiden Y."/>
            <person name="Fujitsuka N."/>
            <person name="Fukunaka R."/>
            <person name="Hamada M."/>
            <person name="Harada C."/>
            <person name="Hayashi A."/>
            <person name="Hijishita S."/>
            <person name="Honda M."/>
            <person name="Hosokawa S."/>
            <person name="Ichikawa Y."/>
            <person name="Idonuma A."/>
            <person name="Iijima M."/>
            <person name="Ikeda M."/>
            <person name="Ikeno M."/>
            <person name="Ito K."/>
            <person name="Ito S."/>
            <person name="Ito T."/>
            <person name="Ito Y."/>
            <person name="Ito Y."/>
            <person name="Iwabuchi A."/>
            <person name="Kamiya K."/>
            <person name="Karasawa W."/>
            <person name="Kurita K."/>
            <person name="Katagiri S."/>
            <person name="Kikuta A."/>
            <person name="Kobayashi H."/>
            <person name="Kobayashi N."/>
            <person name="Machita K."/>
            <person name="Maehara T."/>
            <person name="Masukawa M."/>
            <person name="Mizubayashi T."/>
            <person name="Mukai Y."/>
            <person name="Nagasaki H."/>
            <person name="Nagata Y."/>
            <person name="Naito S."/>
            <person name="Nakashima M."/>
            <person name="Nakama Y."/>
            <person name="Nakamichi Y."/>
            <person name="Nakamura M."/>
            <person name="Meguro A."/>
            <person name="Negishi M."/>
            <person name="Ohta I."/>
            <person name="Ohta T."/>
            <person name="Okamoto M."/>
            <person name="Ono N."/>
            <person name="Saji S."/>
            <person name="Sakaguchi M."/>
            <person name="Sakai K."/>
            <person name="Shibata M."/>
            <person name="Shimokawa T."/>
            <person name="Song J."/>
            <person name="Takazaki Y."/>
            <person name="Terasawa K."/>
            <person name="Tsugane M."/>
            <person name="Tsuji K."/>
            <person name="Ueda S."/>
            <person name="Waki K."/>
            <person name="Yamagata H."/>
            <person name="Yamamoto M."/>
            <person name="Yamamoto S."/>
            <person name="Yamane H."/>
            <person name="Yoshiki S."/>
            <person name="Yoshihara R."/>
            <person name="Yukawa K."/>
            <person name="Zhong H."/>
            <person name="Yano M."/>
            <person name="Yuan Q."/>
            <person name="Ouyang S."/>
            <person name="Liu J."/>
            <person name="Jones K.M."/>
            <person name="Gansberger K."/>
            <person name="Moffat K."/>
            <person name="Hill J."/>
            <person name="Bera J."/>
            <person name="Fadrosh D."/>
            <person name="Jin S."/>
            <person name="Johri S."/>
            <person name="Kim M."/>
            <person name="Overton L."/>
            <person name="Reardon M."/>
            <person name="Tsitrin T."/>
            <person name="Vuong H."/>
            <person name="Weaver B."/>
            <person name="Ciecko A."/>
            <person name="Tallon L."/>
            <person name="Jackson J."/>
            <person name="Pai G."/>
            <person name="Aken S.V."/>
            <person name="Utterback T."/>
            <person name="Reidmuller S."/>
            <person name="Feldblyum T."/>
            <person name="Hsiao J."/>
            <person name="Zismann V."/>
            <person name="Iobst S."/>
            <person name="de Vazeille A.R."/>
            <person name="Buell C.R."/>
            <person name="Ying K."/>
            <person name="Li Y."/>
            <person name="Lu T."/>
            <person name="Huang Y."/>
            <person name="Zhao Q."/>
            <person name="Feng Q."/>
            <person name="Zhang L."/>
            <person name="Zhu J."/>
            <person name="Weng Q."/>
            <person name="Mu J."/>
            <person name="Lu Y."/>
            <person name="Fan D."/>
            <person name="Liu Y."/>
            <person name="Guan J."/>
            <person name="Zhang Y."/>
            <person name="Yu S."/>
            <person name="Liu X."/>
            <person name="Zhang Y."/>
            <person name="Hong G."/>
            <person name="Han B."/>
            <person name="Choisne N."/>
            <person name="Demange N."/>
            <person name="Orjeda G."/>
            <person name="Samain S."/>
            <person name="Cattolico L."/>
            <person name="Pelletier E."/>
            <person name="Couloux A."/>
            <person name="Segurens B."/>
            <person name="Wincker P."/>
            <person name="D'Hont A."/>
            <person name="Scarpelli C."/>
            <person name="Weissenbach J."/>
            <person name="Salanoubat M."/>
            <person name="Quetier F."/>
            <person name="Yu Y."/>
            <person name="Kim H.R."/>
            <person name="Rambo T."/>
            <person name="Currie J."/>
            <person name="Collura K."/>
            <person name="Luo M."/>
            <person name="Yang T."/>
            <person name="Ammiraju J.S.S."/>
            <person name="Engler F."/>
            <person name="Soderlund C."/>
            <person name="Wing R.A."/>
            <person name="Palmer L.E."/>
            <person name="de la Bastide M."/>
            <person name="Spiegel L."/>
            <person name="Nascimento L."/>
            <person name="Zutavern T."/>
            <person name="O'Shaughnessy A."/>
            <person name="Dike S."/>
            <person name="Dedhia N."/>
            <person name="Preston R."/>
            <person name="Balija V."/>
            <person name="McCombie W.R."/>
            <person name="Chow T."/>
            <person name="Chen H."/>
            <person name="Chung M."/>
            <person name="Chen C."/>
            <person name="Shaw J."/>
            <person name="Wu H."/>
            <person name="Hsiao K."/>
            <person name="Chao Y."/>
            <person name="Chu M."/>
            <person name="Cheng C."/>
            <person name="Hour A."/>
            <person name="Lee P."/>
            <person name="Lin S."/>
            <person name="Lin Y."/>
            <person name="Liou J."/>
            <person name="Liu S."/>
            <person name="Hsing Y."/>
            <person name="Raghuvanshi S."/>
            <person name="Mohanty A."/>
            <person name="Bharti A.K."/>
            <person name="Gaur A."/>
            <person name="Gupta V."/>
            <person name="Kumar D."/>
            <person name="Ravi V."/>
            <person name="Vij S."/>
            <person name="Kapur A."/>
            <person name="Khurana P."/>
            <person name="Khurana P."/>
            <person name="Khurana J.P."/>
            <person name="Tyagi A.K."/>
            <person name="Gaikwad K."/>
            <person name="Singh A."/>
            <person name="Dalal V."/>
            <person name="Srivastava S."/>
            <person name="Dixit A."/>
            <person name="Pal A.K."/>
            <person name="Ghazi I.A."/>
            <person name="Yadav M."/>
            <person name="Pandit A."/>
            <person name="Bhargava A."/>
            <person name="Sureshbabu K."/>
            <person name="Batra K."/>
            <person name="Sharma T.R."/>
            <person name="Mohapatra T."/>
            <person name="Singh N.K."/>
            <person name="Messing J."/>
            <person name="Nelson A.B."/>
            <person name="Fuks G."/>
            <person name="Kavchok S."/>
            <person name="Keizer G."/>
            <person name="Linton E."/>
            <person name="Llaca V."/>
            <person name="Song R."/>
            <person name="Tanyolac B."/>
            <person name="Young S."/>
            <person name="Ho-Il K."/>
            <person name="Hahn J.H."/>
            <person name="Sangsakoo G."/>
            <person name="Vanavichit A."/>
            <person name="de Mattos Luiz.A.T."/>
            <person name="Zimmer P.D."/>
            <person name="Malone G."/>
            <person name="Dellagostin O."/>
            <person name="de Oliveira A.C."/>
            <person name="Bevan M."/>
            <person name="Bancroft I."/>
            <person name="Minx P."/>
            <person name="Cordum H."/>
            <person name="Wilson R."/>
            <person name="Cheng Z."/>
            <person name="Jin W."/>
            <person name="Jiang J."/>
            <person name="Leong S.A."/>
            <person name="Iwama H."/>
            <person name="Gojobori T."/>
            <person name="Itoh T."/>
            <person name="Niimura Y."/>
            <person name="Fujii Y."/>
            <person name="Habara T."/>
            <person name="Sakai H."/>
            <person name="Sato Y."/>
            <person name="Wilson G."/>
            <person name="Kumar K."/>
            <person name="McCouch S."/>
            <person name="Juretic N."/>
            <person name="Hoen D."/>
            <person name="Wright S."/>
            <person name="Bruskiewich R."/>
            <person name="Bureau T."/>
            <person name="Miyao A."/>
            <person name="Hirochika H."/>
            <person name="Nishikawa T."/>
            <person name="Kadowaki K."/>
            <person name="Sugiura M."/>
            <person name="Burr B."/>
            <person name="Sasaki T."/>
        </authorList>
    </citation>
    <scope>NUCLEOTIDE SEQUENCE [LARGE SCALE GENOMIC DNA]</scope>
    <source>
        <strain evidence="5">cv. Nipponbare</strain>
    </source>
</reference>
<evidence type="ECO:0000256" key="1">
    <source>
        <dbReference type="SAM" id="MobiDB-lite"/>
    </source>
</evidence>
<reference evidence="5" key="2">
    <citation type="journal article" date="2008" name="Nucleic Acids Res.">
        <title>The rice annotation project database (RAP-DB): 2008 update.</title>
        <authorList>
            <consortium name="The rice annotation project (RAP)"/>
        </authorList>
    </citation>
    <scope>GENOME REANNOTATION</scope>
    <source>
        <strain evidence="5">cv. Nipponbare</strain>
    </source>
</reference>
<dbReference type="Pfam" id="PF13952">
    <property type="entry name" value="DUF4216"/>
    <property type="match status" value="1"/>
</dbReference>
<feature type="domain" description="DUF4216" evidence="2">
    <location>
        <begin position="203"/>
        <end position="267"/>
    </location>
</feature>
<accession>Q7XS87</accession>
<sequence>MFPFERYMGVLKKYVHNRARPEASIAKGFGTEEFIEFCVEFIEDLHPIRVPESRHEGRLRGKGILGRKAIMTVDNNLFRKAHFTVLQQSSLVAPYIEEHLALVCARNIDKSDAWITRHYVDTFLACLRQHLMGNETINQQLAFLARGPSGSIATFQRYEINGYTFHTRAQDIKSTNQNSAICIDAMGHDGSTGTYYGAIEDIWELAYGPLKVPLFRCQWVRLTRGDVTIDDSGMTTVDLNKVGYSDEPFVLANDVTQVFYVKDMSSKGKKGKGPDEPKRHVVLSGKRKIAGVEDKIDEDYDQFDGQPPFTVTTDPSILLSNEDTPYSRSDHKEGTVVRRKYVRSTVTADVLP</sequence>
<name>Q7XS87_ORYSJ</name>
<feature type="domain" description="DUF4218" evidence="3">
    <location>
        <begin position="1"/>
        <end position="47"/>
    </location>
</feature>
<evidence type="ECO:0000313" key="4">
    <source>
        <dbReference type="EMBL" id="CAE02085.2"/>
    </source>
</evidence>
<gene>
    <name evidence="4" type="primary">OSJNBa0074B10.13</name>
</gene>
<proteinExistence type="predicted"/>
<feature type="region of interest" description="Disordered" evidence="1">
    <location>
        <begin position="303"/>
        <end position="334"/>
    </location>
</feature>
<organism evidence="4 5">
    <name type="scientific">Oryza sativa subsp. japonica</name>
    <name type="common">Rice</name>
    <dbReference type="NCBI Taxonomy" id="39947"/>
    <lineage>
        <taxon>Eukaryota</taxon>
        <taxon>Viridiplantae</taxon>
        <taxon>Streptophyta</taxon>
        <taxon>Embryophyta</taxon>
        <taxon>Tracheophyta</taxon>
        <taxon>Spermatophyta</taxon>
        <taxon>Magnoliopsida</taxon>
        <taxon>Liliopsida</taxon>
        <taxon>Poales</taxon>
        <taxon>Poaceae</taxon>
        <taxon>BOP clade</taxon>
        <taxon>Oryzoideae</taxon>
        <taxon>Oryzeae</taxon>
        <taxon>Oryzinae</taxon>
        <taxon>Oryza</taxon>
        <taxon>Oryza sativa</taxon>
    </lineage>
</organism>
<dbReference type="Pfam" id="PF13960">
    <property type="entry name" value="DUF4218"/>
    <property type="match status" value="1"/>
</dbReference>
<dbReference type="InterPro" id="IPR025312">
    <property type="entry name" value="DUF4216"/>
</dbReference>
<dbReference type="PANTHER" id="PTHR48258">
    <property type="entry name" value="DUF4218 DOMAIN-CONTAINING PROTEIN-RELATED"/>
    <property type="match status" value="1"/>
</dbReference>
<evidence type="ECO:0000259" key="3">
    <source>
        <dbReference type="Pfam" id="PF13960"/>
    </source>
</evidence>
<dbReference type="PANTHER" id="PTHR48258:SF9">
    <property type="entry name" value="OS01G0348150 PROTEIN"/>
    <property type="match status" value="1"/>
</dbReference>
<dbReference type="AlphaFoldDB" id="Q7XS87"/>
<evidence type="ECO:0000313" key="5">
    <source>
        <dbReference type="Proteomes" id="UP000000763"/>
    </source>
</evidence>
<dbReference type="Proteomes" id="UP000000763">
    <property type="component" value="Chromosome 4"/>
</dbReference>
<dbReference type="InterPro" id="IPR025452">
    <property type="entry name" value="DUF4218"/>
</dbReference>
<dbReference type="EMBL" id="AL662941">
    <property type="protein sequence ID" value="CAE02085.2"/>
    <property type="molecule type" value="Genomic_DNA"/>
</dbReference>
<evidence type="ECO:0000259" key="2">
    <source>
        <dbReference type="Pfam" id="PF13952"/>
    </source>
</evidence>
<protein>
    <submittedName>
        <fullName evidence="4">OSJNBa0074B10.13 protein</fullName>
    </submittedName>
</protein>
<feature type="compositionally biased region" description="Polar residues" evidence="1">
    <location>
        <begin position="309"/>
        <end position="327"/>
    </location>
</feature>